<dbReference type="AlphaFoldDB" id="A0AA88L0F8"/>
<dbReference type="InterPro" id="IPR038765">
    <property type="entry name" value="Papain-like_cys_pep_sf"/>
</dbReference>
<dbReference type="InterPro" id="IPR007234">
    <property type="entry name" value="Vps53_N"/>
</dbReference>
<dbReference type="PANTHER" id="PTHR12820:SF0">
    <property type="entry name" value="VACUOLAR PROTEIN SORTING-ASSOCIATED PROTEIN 53 HOMOLOG"/>
    <property type="match status" value="1"/>
</dbReference>
<feature type="domain" description="USP" evidence="2">
    <location>
        <begin position="1"/>
        <end position="253"/>
    </location>
</feature>
<dbReference type="PROSITE" id="PS50235">
    <property type="entry name" value="USP_3"/>
    <property type="match status" value="1"/>
</dbReference>
<evidence type="ECO:0000259" key="2">
    <source>
        <dbReference type="PROSITE" id="PS50235"/>
    </source>
</evidence>
<reference evidence="3" key="1">
    <citation type="submission" date="2023-07" db="EMBL/GenBank/DDBJ databases">
        <title>Chromosome-level genome assembly of Artemia franciscana.</title>
        <authorList>
            <person name="Jo E."/>
        </authorList>
    </citation>
    <scope>NUCLEOTIDE SEQUENCE</scope>
    <source>
        <tissue evidence="3">Whole body</tissue>
    </source>
</reference>
<accession>A0AA88L0F8</accession>
<protein>
    <recommendedName>
        <fullName evidence="2">USP domain-containing protein</fullName>
    </recommendedName>
</protein>
<name>A0AA88L0F8_ARTSF</name>
<dbReference type="EMBL" id="JAVRJZ010000018">
    <property type="protein sequence ID" value="KAK2708161.1"/>
    <property type="molecule type" value="Genomic_DNA"/>
</dbReference>
<dbReference type="InterPro" id="IPR028889">
    <property type="entry name" value="USP"/>
</dbReference>
<proteinExistence type="predicted"/>
<gene>
    <name evidence="3" type="ORF">QYM36_013924</name>
</gene>
<dbReference type="PANTHER" id="PTHR12820">
    <property type="entry name" value="VACUOLAR SORTING PROTEIN 53"/>
    <property type="match status" value="1"/>
</dbReference>
<dbReference type="InterPro" id="IPR001394">
    <property type="entry name" value="Peptidase_C19_UCH"/>
</dbReference>
<dbReference type="Pfam" id="PF00443">
    <property type="entry name" value="UCH"/>
    <property type="match status" value="1"/>
</dbReference>
<dbReference type="Gene3D" id="3.90.70.10">
    <property type="entry name" value="Cysteine proteinases"/>
    <property type="match status" value="1"/>
</dbReference>
<feature type="non-terminal residue" evidence="3">
    <location>
        <position position="540"/>
    </location>
</feature>
<comment type="caution">
    <text evidence="3">The sequence shown here is derived from an EMBL/GenBank/DDBJ whole genome shotgun (WGS) entry which is preliminary data.</text>
</comment>
<dbReference type="SUPFAM" id="SSF54001">
    <property type="entry name" value="Cysteine proteinases"/>
    <property type="match status" value="1"/>
</dbReference>
<sequence>DYIEHSSVSETSRQMNEPVNLKRCLEAFTLEERLRDEERVFCPNCHSHQICCKKLQIWRLPPILIVHLKRFQLIGGRWMKSPKAVHFTLDPLDPSEYLAAVPREAVLNRTASLRKIDHNDNTQTCHTDSEAYLTLPLSDGQDSGFSGSHENIANNGGRRRVVSTSLSTHPPSKWGTIQDFHEHKLIPDHDPLDLSYRLYAAVCHSGIMGGGHYVAYACHDDGKWYCYNDSSCKEVEPTQIDPHDIYMLLYERIGLDGSKYVNPDGVDSGEDSASSSNSTPSGDPDKKSELFSESDKKNCICPSDDPLDHPDFNEVDYINKLFPNEQSLTSIDDIINNVKSRISNVDDEIRTSLHQQNASAKEGQEALIESQRAIQQLFNKIKVIKSLAEESESNVCEITRDIKQLDCAKRNLTSAITTLNHLHMFVDGIESLQHFAKKRQYSETANLIEGISNVVLHLQTFKEVPHIQGFVTQFQSVQESLGKQILQDFKESLENPSRTGPSMNELGQSCKVLDVIGHTYRNKPLNLQLVKPIFRPIDFE</sequence>
<evidence type="ECO:0000313" key="4">
    <source>
        <dbReference type="Proteomes" id="UP001187531"/>
    </source>
</evidence>
<organism evidence="3 4">
    <name type="scientific">Artemia franciscana</name>
    <name type="common">Brine shrimp</name>
    <name type="synonym">Artemia sanfranciscana</name>
    <dbReference type="NCBI Taxonomy" id="6661"/>
    <lineage>
        <taxon>Eukaryota</taxon>
        <taxon>Metazoa</taxon>
        <taxon>Ecdysozoa</taxon>
        <taxon>Arthropoda</taxon>
        <taxon>Crustacea</taxon>
        <taxon>Branchiopoda</taxon>
        <taxon>Anostraca</taxon>
        <taxon>Artemiidae</taxon>
        <taxon>Artemia</taxon>
    </lineage>
</organism>
<dbReference type="GO" id="GO:0016579">
    <property type="term" value="P:protein deubiquitination"/>
    <property type="evidence" value="ECO:0007669"/>
    <property type="project" value="InterPro"/>
</dbReference>
<keyword evidence="4" id="KW-1185">Reference proteome</keyword>
<evidence type="ECO:0000256" key="1">
    <source>
        <dbReference type="SAM" id="MobiDB-lite"/>
    </source>
</evidence>
<dbReference type="Pfam" id="PF04100">
    <property type="entry name" value="Vps53_N"/>
    <property type="match status" value="1"/>
</dbReference>
<feature type="region of interest" description="Disordered" evidence="1">
    <location>
        <begin position="261"/>
        <end position="291"/>
    </location>
</feature>
<dbReference type="GO" id="GO:0005829">
    <property type="term" value="C:cytosol"/>
    <property type="evidence" value="ECO:0007669"/>
    <property type="project" value="GOC"/>
</dbReference>
<evidence type="ECO:0000313" key="3">
    <source>
        <dbReference type="EMBL" id="KAK2708161.1"/>
    </source>
</evidence>
<dbReference type="GO" id="GO:0042147">
    <property type="term" value="P:retrograde transport, endosome to Golgi"/>
    <property type="evidence" value="ECO:0007669"/>
    <property type="project" value="InterPro"/>
</dbReference>
<dbReference type="Proteomes" id="UP001187531">
    <property type="component" value="Unassembled WGS sequence"/>
</dbReference>
<dbReference type="InterPro" id="IPR039766">
    <property type="entry name" value="Vps53"/>
</dbReference>
<dbReference type="GO" id="GO:0004843">
    <property type="term" value="F:cysteine-type deubiquitinase activity"/>
    <property type="evidence" value="ECO:0007669"/>
    <property type="project" value="InterPro"/>
</dbReference>
<dbReference type="GO" id="GO:0000938">
    <property type="term" value="C:GARP complex"/>
    <property type="evidence" value="ECO:0007669"/>
    <property type="project" value="InterPro"/>
</dbReference>